<keyword evidence="1" id="KW-0808">Transferase</keyword>
<dbReference type="InterPro" id="IPR042099">
    <property type="entry name" value="ANL_N_sf"/>
</dbReference>
<dbReference type="GO" id="GO:0016779">
    <property type="term" value="F:nucleotidyltransferase activity"/>
    <property type="evidence" value="ECO:0007669"/>
    <property type="project" value="UniProtKB-KW"/>
</dbReference>
<organism evidence="1 2">
    <name type="scientific">Trichlorobacter ammonificans</name>
    <dbReference type="NCBI Taxonomy" id="2916410"/>
    <lineage>
        <taxon>Bacteria</taxon>
        <taxon>Pseudomonadati</taxon>
        <taxon>Thermodesulfobacteriota</taxon>
        <taxon>Desulfuromonadia</taxon>
        <taxon>Geobacterales</taxon>
        <taxon>Geobacteraceae</taxon>
        <taxon>Trichlorobacter</taxon>
    </lineage>
</organism>
<accession>A0ABN8HII2</accession>
<dbReference type="PANTHER" id="PTHR36932">
    <property type="entry name" value="CAPSULAR POLYSACCHARIDE BIOSYNTHESIS PROTEIN"/>
    <property type="match status" value="1"/>
</dbReference>
<dbReference type="PANTHER" id="PTHR36932:SF1">
    <property type="entry name" value="CAPSULAR POLYSACCHARIDE BIOSYNTHESIS PROTEIN"/>
    <property type="match status" value="1"/>
</dbReference>
<dbReference type="Proteomes" id="UP001295463">
    <property type="component" value="Chromosome"/>
</dbReference>
<protein>
    <submittedName>
        <fullName evidence="1">Adenylyltransferase</fullName>
    </submittedName>
</protein>
<dbReference type="InterPro" id="IPR053158">
    <property type="entry name" value="CapK_Type1_Caps_Biosynth"/>
</dbReference>
<name>A0ABN8HII2_9BACT</name>
<keyword evidence="1" id="KW-0548">Nucleotidyltransferase</keyword>
<gene>
    <name evidence="1" type="ORF">GEAMG1_1571</name>
</gene>
<evidence type="ECO:0000313" key="2">
    <source>
        <dbReference type="Proteomes" id="UP001295463"/>
    </source>
</evidence>
<dbReference type="Gene3D" id="3.40.50.12780">
    <property type="entry name" value="N-terminal domain of ligase-like"/>
    <property type="match status" value="1"/>
</dbReference>
<keyword evidence="2" id="KW-1185">Reference proteome</keyword>
<dbReference type="EMBL" id="OW150024">
    <property type="protein sequence ID" value="CAH2031401.1"/>
    <property type="molecule type" value="Genomic_DNA"/>
</dbReference>
<dbReference type="SUPFAM" id="SSF56801">
    <property type="entry name" value="Acetyl-CoA synthetase-like"/>
    <property type="match status" value="1"/>
</dbReference>
<proteinExistence type="predicted"/>
<reference evidence="1 2" key="1">
    <citation type="submission" date="2022-03" db="EMBL/GenBank/DDBJ databases">
        <authorList>
            <person name="Koch H."/>
        </authorList>
    </citation>
    <scope>NUCLEOTIDE SEQUENCE [LARGE SCALE GENOMIC DNA]</scope>
    <source>
        <strain evidence="1 2">G1</strain>
    </source>
</reference>
<evidence type="ECO:0000313" key="1">
    <source>
        <dbReference type="EMBL" id="CAH2031401.1"/>
    </source>
</evidence>
<dbReference type="RefSeq" id="WP_305732227.1">
    <property type="nucleotide sequence ID" value="NZ_OW150024.1"/>
</dbReference>
<sequence>MNRRLAEQTLIYPLHYLRQERIGAWLSEVRAVNGASRADIARYQRTRLCEVVRTARHSPSPGYAPLRGATDQLTEERIIGLLHDFPPQSKEAMRATVAAGGRPRGMASDYRSTSGSTGLPFQFYKDRYATGFMDAVLYAAYAWHGIAVGDPQARFWGMPLTPRGAAVARIKDLLKNRLRFSAFDLSEGARESYYRSLHRFRPAYFYGYPSLMATFCGHLLEQGRTLRSLPLKAVIGTGEYLYPQERKLVEEATGVPFVNEYGCTEVGIIGFECPRQNLHVMSANIYLEVLKDGRPVLDEAGDIHVTELHTRSTPFIRYSLGDRGILCSAPCPCGSSLPVMQVLSGRKDDYVLTPDGRKVYDAIFAYTLKRGVSRFRAVQTAVDRIEIAIVPGTDYSPELGSRYVRELQRHLGATVTIAISLVDTIEREPSGKLRYFRNAMAARTGRIPEEHGQP</sequence>